<gene>
    <name evidence="2" type="ORF">E2C01_099986</name>
</gene>
<comment type="caution">
    <text evidence="2">The sequence shown here is derived from an EMBL/GenBank/DDBJ whole genome shotgun (WGS) entry which is preliminary data.</text>
</comment>
<evidence type="ECO:0000313" key="3">
    <source>
        <dbReference type="Proteomes" id="UP000324222"/>
    </source>
</evidence>
<keyword evidence="1" id="KW-0472">Membrane</keyword>
<keyword evidence="1" id="KW-1133">Transmembrane helix</keyword>
<feature type="transmembrane region" description="Helical" evidence="1">
    <location>
        <begin position="97"/>
        <end position="117"/>
    </location>
</feature>
<protein>
    <submittedName>
        <fullName evidence="2">Uncharacterized protein</fullName>
    </submittedName>
</protein>
<evidence type="ECO:0000256" key="1">
    <source>
        <dbReference type="SAM" id="Phobius"/>
    </source>
</evidence>
<feature type="transmembrane region" description="Helical" evidence="1">
    <location>
        <begin position="69"/>
        <end position="91"/>
    </location>
</feature>
<reference evidence="2 3" key="1">
    <citation type="submission" date="2019-05" db="EMBL/GenBank/DDBJ databases">
        <title>Another draft genome of Portunus trituberculatus and its Hox gene families provides insights of decapod evolution.</title>
        <authorList>
            <person name="Jeong J.-H."/>
            <person name="Song I."/>
            <person name="Kim S."/>
            <person name="Choi T."/>
            <person name="Kim D."/>
            <person name="Ryu S."/>
            <person name="Kim W."/>
        </authorList>
    </citation>
    <scope>NUCLEOTIDE SEQUENCE [LARGE SCALE GENOMIC DNA]</scope>
    <source>
        <tissue evidence="2">Muscle</tissue>
    </source>
</reference>
<evidence type="ECO:0000313" key="2">
    <source>
        <dbReference type="EMBL" id="MPD04307.1"/>
    </source>
</evidence>
<organism evidence="2 3">
    <name type="scientific">Portunus trituberculatus</name>
    <name type="common">Swimming crab</name>
    <name type="synonym">Neptunus trituberculatus</name>
    <dbReference type="NCBI Taxonomy" id="210409"/>
    <lineage>
        <taxon>Eukaryota</taxon>
        <taxon>Metazoa</taxon>
        <taxon>Ecdysozoa</taxon>
        <taxon>Arthropoda</taxon>
        <taxon>Crustacea</taxon>
        <taxon>Multicrustacea</taxon>
        <taxon>Malacostraca</taxon>
        <taxon>Eumalacostraca</taxon>
        <taxon>Eucarida</taxon>
        <taxon>Decapoda</taxon>
        <taxon>Pleocyemata</taxon>
        <taxon>Brachyura</taxon>
        <taxon>Eubrachyura</taxon>
        <taxon>Portunoidea</taxon>
        <taxon>Portunidae</taxon>
        <taxon>Portuninae</taxon>
        <taxon>Portunus</taxon>
    </lineage>
</organism>
<keyword evidence="1" id="KW-0812">Transmembrane</keyword>
<accession>A0A5B7KCC1</accession>
<name>A0A5B7KCC1_PORTR</name>
<dbReference type="AlphaFoldDB" id="A0A5B7KCC1"/>
<sequence length="125" mass="13856">MAISHVSRRGKRAKLLRMETSGVNGVVEITQVTYSVTSCLVGLPVGKPSRQEADNIETARVNSLKAPDLVFIPLTSVLFLPSLSPICLFFSYFHSRIFHLFVIYISLLCFSAAPLCYGNSFFLSH</sequence>
<dbReference type="EMBL" id="VSRR010140433">
    <property type="protein sequence ID" value="MPD04307.1"/>
    <property type="molecule type" value="Genomic_DNA"/>
</dbReference>
<dbReference type="Proteomes" id="UP000324222">
    <property type="component" value="Unassembled WGS sequence"/>
</dbReference>
<proteinExistence type="predicted"/>
<keyword evidence="3" id="KW-1185">Reference proteome</keyword>